<comment type="caution">
    <text evidence="2">The sequence shown here is derived from an EMBL/GenBank/DDBJ whole genome shotgun (WGS) entry which is preliminary data.</text>
</comment>
<feature type="chain" id="PRO_5046597510" evidence="1">
    <location>
        <begin position="28"/>
        <end position="263"/>
    </location>
</feature>
<dbReference type="Proteomes" id="UP001597327">
    <property type="component" value="Unassembled WGS sequence"/>
</dbReference>
<feature type="signal peptide" evidence="1">
    <location>
        <begin position="1"/>
        <end position="27"/>
    </location>
</feature>
<evidence type="ECO:0000256" key="1">
    <source>
        <dbReference type="SAM" id="SignalP"/>
    </source>
</evidence>
<keyword evidence="1" id="KW-0732">Signal</keyword>
<keyword evidence="3" id="KW-1185">Reference proteome</keyword>
<sequence>MTMWMPMRGAIRLLPLAALVLASLVWAAPVQAGEATADPFRAGPSFDCARAATPDERAICADPLLSAIDRTAAEAYGTYQGEFLHRDEVARRFLSDRALCGEDRACLAGVMSRAYTTYLDVMEGKVARWIDRYAEALVAAKAQGLAEDALRSRSAWLQRAPQVVGQCALTRIAEVTTRFGAPASWENESEGTAIRYENEIWQVSYDRVGLDEAQAGHRVVLCLVSRPHDCPEGDTRGVLYYTLDVDARRDWVLGDSQHFCGGA</sequence>
<proteinExistence type="predicted"/>
<reference evidence="3" key="1">
    <citation type="journal article" date="2019" name="Int. J. Syst. Evol. Microbiol.">
        <title>The Global Catalogue of Microorganisms (GCM) 10K type strain sequencing project: providing services to taxonomists for standard genome sequencing and annotation.</title>
        <authorList>
            <consortium name="The Broad Institute Genomics Platform"/>
            <consortium name="The Broad Institute Genome Sequencing Center for Infectious Disease"/>
            <person name="Wu L."/>
            <person name="Ma J."/>
        </authorList>
    </citation>
    <scope>NUCLEOTIDE SEQUENCE [LARGE SCALE GENOMIC DNA]</scope>
    <source>
        <strain evidence="3">JCM 3369</strain>
    </source>
</reference>
<dbReference type="EMBL" id="JBHUFA010000015">
    <property type="protein sequence ID" value="MFD1697298.1"/>
    <property type="molecule type" value="Genomic_DNA"/>
</dbReference>
<accession>A0ABW4K2V0</accession>
<evidence type="ECO:0000313" key="3">
    <source>
        <dbReference type="Proteomes" id="UP001597327"/>
    </source>
</evidence>
<organism evidence="2 3">
    <name type="scientific">Roseibium aestuarii</name>
    <dbReference type="NCBI Taxonomy" id="2600299"/>
    <lineage>
        <taxon>Bacteria</taxon>
        <taxon>Pseudomonadati</taxon>
        <taxon>Pseudomonadota</taxon>
        <taxon>Alphaproteobacteria</taxon>
        <taxon>Hyphomicrobiales</taxon>
        <taxon>Stappiaceae</taxon>
        <taxon>Roseibium</taxon>
    </lineage>
</organism>
<gene>
    <name evidence="2" type="ORF">ACFSC7_17420</name>
</gene>
<protein>
    <submittedName>
        <fullName evidence="2">Lysozyme inhibitor LprI family protein</fullName>
    </submittedName>
</protein>
<dbReference type="RefSeq" id="WP_149893544.1">
    <property type="nucleotide sequence ID" value="NZ_JBHUFA010000015.1"/>
</dbReference>
<name>A0ABW4K2V0_9HYPH</name>
<evidence type="ECO:0000313" key="2">
    <source>
        <dbReference type="EMBL" id="MFD1697298.1"/>
    </source>
</evidence>